<comment type="subcellular location">
    <subcellularLocation>
        <location evidence="1">Cell membrane</location>
        <topology evidence="1">Multi-pass membrane protein</topology>
    </subcellularLocation>
</comment>
<protein>
    <submittedName>
        <fullName evidence="7">Antiholin-like protein LrgA</fullName>
    </submittedName>
</protein>
<keyword evidence="5 6" id="KW-0472">Membrane</keyword>
<feature type="transmembrane region" description="Helical" evidence="6">
    <location>
        <begin position="7"/>
        <end position="24"/>
    </location>
</feature>
<feature type="transmembrane region" description="Helical" evidence="6">
    <location>
        <begin position="84"/>
        <end position="111"/>
    </location>
</feature>
<keyword evidence="3 6" id="KW-0812">Transmembrane</keyword>
<evidence type="ECO:0000313" key="7">
    <source>
        <dbReference type="EMBL" id="SCJ44362.1"/>
    </source>
</evidence>
<dbReference type="EMBL" id="FMHG01000001">
    <property type="protein sequence ID" value="SCJ44362.1"/>
    <property type="molecule type" value="Genomic_DNA"/>
</dbReference>
<proteinExistence type="predicted"/>
<keyword evidence="2" id="KW-1003">Cell membrane</keyword>
<feature type="transmembrane region" description="Helical" evidence="6">
    <location>
        <begin position="59"/>
        <end position="78"/>
    </location>
</feature>
<dbReference type="PANTHER" id="PTHR33931:SF2">
    <property type="entry name" value="HOLIN-LIKE PROTEIN CIDA"/>
    <property type="match status" value="1"/>
</dbReference>
<gene>
    <name evidence="7" type="primary">lrgA</name>
    <name evidence="7" type="ORF">SAMEA3545359_00373</name>
</gene>
<sequence>MKILKQISILLGVCIAGSIITRFLPVPFPASVAAMILLLILLGTGLLKLHQIEQTADFLLQNMAFFFIPAAVGIAADFGLFKNYLLQLAVVLVITTLLTFAATAFTVSAVIRFTERRRQRKGQQP</sequence>
<keyword evidence="4 6" id="KW-1133">Transmembrane helix</keyword>
<dbReference type="GO" id="GO:0005886">
    <property type="term" value="C:plasma membrane"/>
    <property type="evidence" value="ECO:0007669"/>
    <property type="project" value="UniProtKB-SubCell"/>
</dbReference>
<dbReference type="InterPro" id="IPR005538">
    <property type="entry name" value="LrgA/CidA"/>
</dbReference>
<evidence type="ECO:0000256" key="4">
    <source>
        <dbReference type="ARBA" id="ARBA00022989"/>
    </source>
</evidence>
<dbReference type="PANTHER" id="PTHR33931">
    <property type="entry name" value="HOLIN-LIKE PROTEIN CIDA-RELATED"/>
    <property type="match status" value="1"/>
</dbReference>
<name>A0A1C6GG52_9FIRM</name>
<organism evidence="7">
    <name type="scientific">uncultured Anaerotruncus sp</name>
    <dbReference type="NCBI Taxonomy" id="905011"/>
    <lineage>
        <taxon>Bacteria</taxon>
        <taxon>Bacillati</taxon>
        <taxon>Bacillota</taxon>
        <taxon>Clostridia</taxon>
        <taxon>Eubacteriales</taxon>
        <taxon>Oscillospiraceae</taxon>
        <taxon>Anaerotruncus</taxon>
        <taxon>environmental samples</taxon>
    </lineage>
</organism>
<evidence type="ECO:0000256" key="1">
    <source>
        <dbReference type="ARBA" id="ARBA00004651"/>
    </source>
</evidence>
<feature type="transmembrane region" description="Helical" evidence="6">
    <location>
        <begin position="30"/>
        <end position="47"/>
    </location>
</feature>
<evidence type="ECO:0000256" key="3">
    <source>
        <dbReference type="ARBA" id="ARBA00022692"/>
    </source>
</evidence>
<evidence type="ECO:0000256" key="5">
    <source>
        <dbReference type="ARBA" id="ARBA00023136"/>
    </source>
</evidence>
<accession>A0A1C6GG52</accession>
<evidence type="ECO:0000256" key="6">
    <source>
        <dbReference type="SAM" id="Phobius"/>
    </source>
</evidence>
<dbReference type="AlphaFoldDB" id="A0A1C6GG52"/>
<dbReference type="Pfam" id="PF03788">
    <property type="entry name" value="LrgA"/>
    <property type="match status" value="1"/>
</dbReference>
<evidence type="ECO:0000256" key="2">
    <source>
        <dbReference type="ARBA" id="ARBA00022475"/>
    </source>
</evidence>
<reference evidence="7" key="1">
    <citation type="submission" date="2015-09" db="EMBL/GenBank/DDBJ databases">
        <authorList>
            <consortium name="Pathogen Informatics"/>
        </authorList>
    </citation>
    <scope>NUCLEOTIDE SEQUENCE</scope>
    <source>
        <strain evidence="7">2789STDY5834896</strain>
    </source>
</reference>